<dbReference type="Pfam" id="PF07727">
    <property type="entry name" value="RVT_2"/>
    <property type="match status" value="1"/>
</dbReference>
<name>A0ABD1GL01_SALDI</name>
<dbReference type="InterPro" id="IPR036397">
    <property type="entry name" value="RNaseH_sf"/>
</dbReference>
<dbReference type="GO" id="GO:0008233">
    <property type="term" value="F:peptidase activity"/>
    <property type="evidence" value="ECO:0007669"/>
    <property type="project" value="UniProtKB-KW"/>
</dbReference>
<dbReference type="Pfam" id="PF22936">
    <property type="entry name" value="Pol_BBD"/>
    <property type="match status" value="1"/>
</dbReference>
<comment type="caution">
    <text evidence="6">The sequence shown here is derived from an EMBL/GenBank/DDBJ whole genome shotgun (WGS) entry which is preliminary data.</text>
</comment>
<evidence type="ECO:0000313" key="6">
    <source>
        <dbReference type="EMBL" id="KAL1543753.1"/>
    </source>
</evidence>
<feature type="region of interest" description="Disordered" evidence="4">
    <location>
        <begin position="166"/>
        <end position="188"/>
    </location>
</feature>
<dbReference type="GO" id="GO:0006508">
    <property type="term" value="P:proteolysis"/>
    <property type="evidence" value="ECO:0007669"/>
    <property type="project" value="UniProtKB-KW"/>
</dbReference>
<evidence type="ECO:0000256" key="3">
    <source>
        <dbReference type="ARBA" id="ARBA00022801"/>
    </source>
</evidence>
<dbReference type="InterPro" id="IPR054722">
    <property type="entry name" value="PolX-like_BBD"/>
</dbReference>
<dbReference type="InterPro" id="IPR039537">
    <property type="entry name" value="Retrotran_Ty1/copia-like"/>
</dbReference>
<dbReference type="PANTHER" id="PTHR42648">
    <property type="entry name" value="TRANSPOSASE, PUTATIVE-RELATED"/>
    <property type="match status" value="1"/>
</dbReference>
<dbReference type="PROSITE" id="PS50994">
    <property type="entry name" value="INTEGRASE"/>
    <property type="match status" value="1"/>
</dbReference>
<organism evidence="6 7">
    <name type="scientific">Salvia divinorum</name>
    <name type="common">Maria pastora</name>
    <name type="synonym">Diviner's sage</name>
    <dbReference type="NCBI Taxonomy" id="28513"/>
    <lineage>
        <taxon>Eukaryota</taxon>
        <taxon>Viridiplantae</taxon>
        <taxon>Streptophyta</taxon>
        <taxon>Embryophyta</taxon>
        <taxon>Tracheophyta</taxon>
        <taxon>Spermatophyta</taxon>
        <taxon>Magnoliopsida</taxon>
        <taxon>eudicotyledons</taxon>
        <taxon>Gunneridae</taxon>
        <taxon>Pentapetalae</taxon>
        <taxon>asterids</taxon>
        <taxon>lamiids</taxon>
        <taxon>Lamiales</taxon>
        <taxon>Lamiaceae</taxon>
        <taxon>Nepetoideae</taxon>
        <taxon>Mentheae</taxon>
        <taxon>Salviinae</taxon>
        <taxon>Salvia</taxon>
        <taxon>Salvia subgen. Calosphace</taxon>
    </lineage>
</organism>
<dbReference type="Pfam" id="PF13976">
    <property type="entry name" value="gag_pre-integrs"/>
    <property type="match status" value="1"/>
</dbReference>
<evidence type="ECO:0000256" key="4">
    <source>
        <dbReference type="SAM" id="MobiDB-lite"/>
    </source>
</evidence>
<feature type="domain" description="Integrase catalytic" evidence="5">
    <location>
        <begin position="430"/>
        <end position="525"/>
    </location>
</feature>
<dbReference type="EMBL" id="JBEAFC010000008">
    <property type="protein sequence ID" value="KAL1543753.1"/>
    <property type="molecule type" value="Genomic_DNA"/>
</dbReference>
<dbReference type="SUPFAM" id="SSF53098">
    <property type="entry name" value="Ribonuclease H-like"/>
    <property type="match status" value="1"/>
</dbReference>
<gene>
    <name evidence="6" type="ORF">AAHA92_20688</name>
</gene>
<dbReference type="AlphaFoldDB" id="A0ABD1GL01"/>
<dbReference type="InterPro" id="IPR025724">
    <property type="entry name" value="GAG-pre-integrase_dom"/>
</dbReference>
<reference evidence="6 7" key="1">
    <citation type="submission" date="2024-06" db="EMBL/GenBank/DDBJ databases">
        <title>A chromosome level genome sequence of Diviner's sage (Salvia divinorum).</title>
        <authorList>
            <person name="Ford S.A."/>
            <person name="Ro D.-K."/>
            <person name="Ness R.W."/>
            <person name="Phillips M.A."/>
        </authorList>
    </citation>
    <scope>NUCLEOTIDE SEQUENCE [LARGE SCALE GENOMIC DNA]</scope>
    <source>
        <strain evidence="6">SAF-2024a</strain>
        <tissue evidence="6">Leaf</tissue>
    </source>
</reference>
<keyword evidence="2" id="KW-0479">Metal-binding</keyword>
<dbReference type="PANTHER" id="PTHR42648:SF28">
    <property type="entry name" value="TRANSPOSON-ENCODED PROTEIN WITH RIBONUCLEASE H-LIKE AND RETROVIRUS ZINC FINGER-LIKE DOMAINS"/>
    <property type="match status" value="1"/>
</dbReference>
<protein>
    <recommendedName>
        <fullName evidence="5">Integrase catalytic domain-containing protein</fullName>
    </recommendedName>
</protein>
<dbReference type="Proteomes" id="UP001567538">
    <property type="component" value="Unassembled WGS sequence"/>
</dbReference>
<keyword evidence="1" id="KW-0645">Protease</keyword>
<evidence type="ECO:0000256" key="2">
    <source>
        <dbReference type="ARBA" id="ARBA00022723"/>
    </source>
</evidence>
<dbReference type="InterPro" id="IPR001584">
    <property type="entry name" value="Integrase_cat-core"/>
</dbReference>
<keyword evidence="3" id="KW-0378">Hydrolase</keyword>
<feature type="compositionally biased region" description="Basic and acidic residues" evidence="4">
    <location>
        <begin position="172"/>
        <end position="188"/>
    </location>
</feature>
<keyword evidence="7" id="KW-1185">Reference proteome</keyword>
<accession>A0ABD1GL01</accession>
<dbReference type="Gene3D" id="3.30.420.10">
    <property type="entry name" value="Ribonuclease H-like superfamily/Ribonuclease H"/>
    <property type="match status" value="1"/>
</dbReference>
<dbReference type="Pfam" id="PF14223">
    <property type="entry name" value="Retrotran_gag_2"/>
    <property type="match status" value="1"/>
</dbReference>
<evidence type="ECO:0000259" key="5">
    <source>
        <dbReference type="PROSITE" id="PS50994"/>
    </source>
</evidence>
<evidence type="ECO:0000256" key="1">
    <source>
        <dbReference type="ARBA" id="ARBA00022670"/>
    </source>
</evidence>
<dbReference type="GO" id="GO:0046872">
    <property type="term" value="F:metal ion binding"/>
    <property type="evidence" value="ECO:0007669"/>
    <property type="project" value="UniProtKB-KW"/>
</dbReference>
<sequence>MAARLEAEKFTGKNDFGLWRLKMRAMLIQQGLSAALEKTDANARAGEGLDEKFYVKFQKKLQQQRLYSYRFLEDRGIYEQLEEFNKAVDDLENIDVQINDEDKAILLLNALPTDYDHLRDAMVYGREKTITLAEVQSALRAKELQRGSSKPQEAVAESLHVKKLKKQKFKKKLEDPRPAPDQKETRSCHWCKKPDHIKKDCFAWKRTQSEGNSHPSSDYVEDCATPKIPNVVESGLNGVWIMDSGCSFYMCPNRSWFQEMKEASGSVLLGNNHVCKVRGIGMVKLKMHDGSIKMLGDVRYIPEIKRNLVSLGMLELKGYTFTSARGKMEVKKGQQTLMVAERRNSLYYLMAEAVVAGDSNSAMDNDMKLWHERLGHPAEGSVRELMKSGLIPGDAATKLDPCEHCVLGKAKRISFPTEVESEKGSKLKCLRTDNGLEYLSKEFEVFSKENGIRRHRTVPGTPQQNRVAERMNRTLMERVRCMLFASGMSKKFWGEAVSTAAYLINKCPATSLKGDTPDFRWKVRSSSSQVCYAGILEGGVKGYRLWCVEAGKQKVIISQDVTFVEHLMPYLAGSNNSSMNDNLQSYQLARDRSRREIRRPARYAEADIIPYALCTAEKVECSEPATFNEAMASSEKKRWVKAMNDEIDSLFRNKTWILVERTEFMKLVSCKWLFKKKLESVGSENVRYKARLVARGFTQEEGVDY</sequence>
<dbReference type="InterPro" id="IPR012337">
    <property type="entry name" value="RNaseH-like_sf"/>
</dbReference>
<proteinExistence type="predicted"/>
<dbReference type="InterPro" id="IPR013103">
    <property type="entry name" value="RVT_2"/>
</dbReference>
<evidence type="ECO:0000313" key="7">
    <source>
        <dbReference type="Proteomes" id="UP001567538"/>
    </source>
</evidence>